<comment type="caution">
    <text evidence="20">The sequence shown here is derived from an EMBL/GenBank/DDBJ whole genome shotgun (WGS) entry which is preliminary data.</text>
</comment>
<keyword evidence="12" id="KW-1133">Transmembrane helix</keyword>
<dbReference type="GO" id="GO:0008107">
    <property type="term" value="F:galactoside 2-alpha-L-fucosyltransferase activity"/>
    <property type="evidence" value="ECO:0007669"/>
    <property type="project" value="UniProtKB-EC"/>
</dbReference>
<comment type="pathway">
    <text evidence="6 19">Protein modification; protein glycosylation.</text>
</comment>
<evidence type="ECO:0000256" key="3">
    <source>
        <dbReference type="ARBA" id="ARBA00001422"/>
    </source>
</evidence>
<evidence type="ECO:0000256" key="12">
    <source>
        <dbReference type="ARBA" id="ARBA00022989"/>
    </source>
</evidence>
<dbReference type="UniPathway" id="UPA00378"/>
<keyword evidence="9 19" id="KW-0808">Transferase</keyword>
<reference evidence="20" key="1">
    <citation type="submission" date="2019-04" db="EMBL/GenBank/DDBJ databases">
        <authorList>
            <person name="Alioto T."/>
            <person name="Alioto T."/>
        </authorList>
    </citation>
    <scope>NUCLEOTIDE SEQUENCE [LARGE SCALE GENOMIC DNA]</scope>
</reference>
<evidence type="ECO:0000313" key="21">
    <source>
        <dbReference type="Proteomes" id="UP000335636"/>
    </source>
</evidence>
<dbReference type="PANTHER" id="PTHR11927:SF4">
    <property type="entry name" value="GALACTOSIDE ALPHA-(1,2)-FUCOSYLTRANSFERASE 1"/>
    <property type="match status" value="1"/>
</dbReference>
<comment type="catalytic activity">
    <reaction evidence="17">
        <text>a ganglioside GM1 + GDP-beta-L-fucose = a ganglioside Fuc-GM1 + GDP + H(+)</text>
        <dbReference type="Rhea" id="RHEA:48292"/>
        <dbReference type="ChEBI" id="CHEBI:15378"/>
        <dbReference type="ChEBI" id="CHEBI:57273"/>
        <dbReference type="ChEBI" id="CHEBI:58189"/>
        <dbReference type="ChEBI" id="CHEBI:82639"/>
        <dbReference type="ChEBI" id="CHEBI:90189"/>
    </reaction>
    <physiologicalReaction direction="left-to-right" evidence="17">
        <dbReference type="Rhea" id="RHEA:48293"/>
    </physiologicalReaction>
</comment>
<keyword evidence="13 19" id="KW-0333">Golgi apparatus</keyword>
<evidence type="ECO:0000256" key="15">
    <source>
        <dbReference type="ARBA" id="ARBA00023136"/>
    </source>
</evidence>
<dbReference type="GO" id="GO:0006629">
    <property type="term" value="P:lipid metabolic process"/>
    <property type="evidence" value="ECO:0007669"/>
    <property type="project" value="UniProtKB-KW"/>
</dbReference>
<evidence type="ECO:0000256" key="10">
    <source>
        <dbReference type="ARBA" id="ARBA00022692"/>
    </source>
</evidence>
<evidence type="ECO:0000256" key="13">
    <source>
        <dbReference type="ARBA" id="ARBA00023034"/>
    </source>
</evidence>
<evidence type="ECO:0000256" key="14">
    <source>
        <dbReference type="ARBA" id="ARBA00023098"/>
    </source>
</evidence>
<dbReference type="AlphaFoldDB" id="A0A5E4BBL0"/>
<dbReference type="Pfam" id="PF01531">
    <property type="entry name" value="Glyco_transf_11"/>
    <property type="match status" value="1"/>
</dbReference>
<comment type="similarity">
    <text evidence="7 19">Belongs to the glycosyltransferase 11 family.</text>
</comment>
<organism evidence="20 21">
    <name type="scientific">Marmota monax</name>
    <name type="common">Woodchuck</name>
    <dbReference type="NCBI Taxonomy" id="9995"/>
    <lineage>
        <taxon>Eukaryota</taxon>
        <taxon>Metazoa</taxon>
        <taxon>Chordata</taxon>
        <taxon>Craniata</taxon>
        <taxon>Vertebrata</taxon>
        <taxon>Euteleostomi</taxon>
        <taxon>Mammalia</taxon>
        <taxon>Eutheria</taxon>
        <taxon>Euarchontoglires</taxon>
        <taxon>Glires</taxon>
        <taxon>Rodentia</taxon>
        <taxon>Sciuromorpha</taxon>
        <taxon>Sciuridae</taxon>
        <taxon>Xerinae</taxon>
        <taxon>Marmotini</taxon>
        <taxon>Marmota</taxon>
    </lineage>
</organism>
<keyword evidence="10" id="KW-0812">Transmembrane</keyword>
<keyword evidence="16 19" id="KW-0325">Glycoprotein</keyword>
<evidence type="ECO:0000256" key="1">
    <source>
        <dbReference type="ARBA" id="ARBA00000336"/>
    </source>
</evidence>
<evidence type="ECO:0000256" key="17">
    <source>
        <dbReference type="ARBA" id="ARBA00043729"/>
    </source>
</evidence>
<gene>
    <name evidence="20" type="ORF">MONAX_5E041206</name>
</gene>
<comment type="catalytic activity">
    <reaction evidence="2">
        <text>beta-D-galactosyl-(1-&gt;3)-N-acetyl-D-galactosamine + GDP-beta-L-fucose = alpha-L-fucosyl-(1-&gt;2)-beta-D-galactosyl-(1-&gt;3)-N-acetyl-D-galactosamine + GDP + H(+)</text>
        <dbReference type="Rhea" id="RHEA:62964"/>
        <dbReference type="ChEBI" id="CHEBI:15378"/>
        <dbReference type="ChEBI" id="CHEBI:57273"/>
        <dbReference type="ChEBI" id="CHEBI:58189"/>
        <dbReference type="ChEBI" id="CHEBI:84728"/>
        <dbReference type="ChEBI" id="CHEBI:546807"/>
    </reaction>
    <physiologicalReaction direction="left-to-right" evidence="2">
        <dbReference type="Rhea" id="RHEA:62965"/>
    </physiologicalReaction>
</comment>
<protein>
    <recommendedName>
        <fullName evidence="19">L-Fucosyltransferase</fullName>
        <ecNumber evidence="19">2.4.1.-</ecNumber>
    </recommendedName>
</protein>
<sequence length="176" mass="19552">MDWFWAWHEAPIFVFTIYGMKYNHTVRTTGTFGFWAAYLAGGDTVYLANLTLPDSEFLKVFKPEATFLPEGVGINADLSPVQTGAGPWKPGRLLGLVSSGYSQTDMSPEAWQLLEKSGVVPEQVVPMAREILVGQRWKEVGASWSCLNTYNQQNIFSDGWQCPVKLMVAPEATVPT</sequence>
<keyword evidence="8 19" id="KW-0328">Glycosyltransferase</keyword>
<keyword evidence="14" id="KW-0443">Lipid metabolism</keyword>
<dbReference type="InterPro" id="IPR002516">
    <property type="entry name" value="Glyco_trans_11"/>
</dbReference>
<comment type="catalytic activity">
    <reaction evidence="1">
        <text>a neolactoside nLc4Cer(d18:1(4E)) + GDP-beta-L-fucose = a neolactoside IV(2)-alpha-Fuc-nLc4Cer(d18:1(4E)) + GDP + H(+)</text>
        <dbReference type="Rhea" id="RHEA:48304"/>
        <dbReference type="ChEBI" id="CHEBI:15378"/>
        <dbReference type="ChEBI" id="CHEBI:17006"/>
        <dbReference type="ChEBI" id="CHEBI:28691"/>
        <dbReference type="ChEBI" id="CHEBI:57273"/>
        <dbReference type="ChEBI" id="CHEBI:58189"/>
    </reaction>
    <physiologicalReaction direction="left-to-right" evidence="1">
        <dbReference type="Rhea" id="RHEA:48305"/>
    </physiologicalReaction>
</comment>
<accession>A0A5E4BBL0</accession>
<evidence type="ECO:0000256" key="9">
    <source>
        <dbReference type="ARBA" id="ARBA00022679"/>
    </source>
</evidence>
<comment type="subcellular location">
    <subcellularLocation>
        <location evidence="5 19">Golgi apparatus</location>
        <location evidence="5 19">Golgi stack membrane</location>
        <topology evidence="5 19">Single-pass type II membrane protein</topology>
    </subcellularLocation>
</comment>
<evidence type="ECO:0000256" key="6">
    <source>
        <dbReference type="ARBA" id="ARBA00004922"/>
    </source>
</evidence>
<keyword evidence="11 19" id="KW-0735">Signal-anchor</keyword>
<dbReference type="EMBL" id="CABDUW010000355">
    <property type="protein sequence ID" value="VTJ66695.1"/>
    <property type="molecule type" value="Genomic_DNA"/>
</dbReference>
<keyword evidence="21" id="KW-1185">Reference proteome</keyword>
<dbReference type="GO" id="GO:0032580">
    <property type="term" value="C:Golgi cisterna membrane"/>
    <property type="evidence" value="ECO:0007669"/>
    <property type="project" value="UniProtKB-SubCell"/>
</dbReference>
<name>A0A5E4BBL0_MARMO</name>
<comment type="catalytic activity">
    <reaction evidence="3">
        <text>a beta-D-Gal-(1-&gt;3)-beta-D-GlcNAc-(1-&gt;3)-beta-D-Gal-(1-&gt;4)-beta-D-Glc-(1&lt;-&gt;1')-Cer(d18:1(4E)) + GDP-beta-L-fucose = alpha-L-fucosyl-(1-&gt;2)- beta-D-galactosyl-(1-&gt;3)-N-acetyl-beta-D-glucosaminyl-(1-&gt;3)-beta-D-galactosyl-(1-&gt;4)-beta-D-glucosyl-(1&lt;-&gt;1')-N-acylsphing-4-enine + GDP + H(+)</text>
        <dbReference type="Rhea" id="RHEA:32175"/>
        <dbReference type="ChEBI" id="CHEBI:15378"/>
        <dbReference type="ChEBI" id="CHEBI:17292"/>
        <dbReference type="ChEBI" id="CHEBI:28743"/>
        <dbReference type="ChEBI" id="CHEBI:57273"/>
        <dbReference type="ChEBI" id="CHEBI:58189"/>
        <dbReference type="EC" id="2.4.1.69"/>
    </reaction>
    <physiologicalReaction direction="left-to-right" evidence="3">
        <dbReference type="Rhea" id="RHEA:32176"/>
    </physiologicalReaction>
</comment>
<evidence type="ECO:0000256" key="11">
    <source>
        <dbReference type="ARBA" id="ARBA00022968"/>
    </source>
</evidence>
<dbReference type="Proteomes" id="UP000335636">
    <property type="component" value="Unassembled WGS sequence"/>
</dbReference>
<keyword evidence="15" id="KW-0472">Membrane</keyword>
<evidence type="ECO:0000256" key="8">
    <source>
        <dbReference type="ARBA" id="ARBA00022676"/>
    </source>
</evidence>
<evidence type="ECO:0000256" key="4">
    <source>
        <dbReference type="ARBA" id="ARBA00001441"/>
    </source>
</evidence>
<evidence type="ECO:0000256" key="7">
    <source>
        <dbReference type="ARBA" id="ARBA00009857"/>
    </source>
</evidence>
<evidence type="ECO:0000256" key="19">
    <source>
        <dbReference type="RuleBase" id="RU363129"/>
    </source>
</evidence>
<evidence type="ECO:0000256" key="16">
    <source>
        <dbReference type="ARBA" id="ARBA00023180"/>
    </source>
</evidence>
<evidence type="ECO:0000256" key="2">
    <source>
        <dbReference type="ARBA" id="ARBA00000758"/>
    </source>
</evidence>
<dbReference type="PANTHER" id="PTHR11927">
    <property type="entry name" value="GALACTOSIDE 2-L-FUCOSYLTRANSFERASE"/>
    <property type="match status" value="1"/>
</dbReference>
<comment type="catalytic activity">
    <reaction evidence="18">
        <text>a ganglioside GA1 + GDP-beta-L-fucose = a ganglioside Fuc-GA1 + GDP + H(+)</text>
        <dbReference type="Rhea" id="RHEA:48320"/>
        <dbReference type="ChEBI" id="CHEBI:15378"/>
        <dbReference type="ChEBI" id="CHEBI:57273"/>
        <dbReference type="ChEBI" id="CHEBI:58189"/>
        <dbReference type="ChEBI" id="CHEBI:88069"/>
        <dbReference type="ChEBI" id="CHEBI:90262"/>
    </reaction>
    <physiologicalReaction direction="left-to-right" evidence="18">
        <dbReference type="Rhea" id="RHEA:48321"/>
    </physiologicalReaction>
</comment>
<evidence type="ECO:0000256" key="5">
    <source>
        <dbReference type="ARBA" id="ARBA00004447"/>
    </source>
</evidence>
<evidence type="ECO:0000256" key="18">
    <source>
        <dbReference type="ARBA" id="ARBA00043835"/>
    </source>
</evidence>
<evidence type="ECO:0000313" key="20">
    <source>
        <dbReference type="EMBL" id="VTJ66695.1"/>
    </source>
</evidence>
<dbReference type="GO" id="GO:0005975">
    <property type="term" value="P:carbohydrate metabolic process"/>
    <property type="evidence" value="ECO:0007669"/>
    <property type="project" value="InterPro"/>
</dbReference>
<comment type="catalytic activity">
    <reaction evidence="4">
        <text>a beta-D-galactosyl-(1-&gt;4)-N-acetyl-beta-D-glucosaminyl derivative + GDP-beta-L-fucose = an alpha-L-Fuc-(1-&gt;2)-beta-D-Gal-(1-&gt;4)-beta-D-GlcNAc derivative + GDP + H(+)</text>
        <dbReference type="Rhea" id="RHEA:50668"/>
        <dbReference type="ChEBI" id="CHEBI:15378"/>
        <dbReference type="ChEBI" id="CHEBI:57273"/>
        <dbReference type="ChEBI" id="CHEBI:58189"/>
        <dbReference type="ChEBI" id="CHEBI:133507"/>
        <dbReference type="ChEBI" id="CHEBI:133510"/>
        <dbReference type="EC" id="2.4.1.344"/>
    </reaction>
</comment>
<proteinExistence type="inferred from homology"/>
<dbReference type="EC" id="2.4.1.-" evidence="19"/>